<protein>
    <submittedName>
        <fullName evidence="1">Uncharacterized protein</fullName>
    </submittedName>
</protein>
<evidence type="ECO:0000313" key="2">
    <source>
        <dbReference type="Proteomes" id="UP001157502"/>
    </source>
</evidence>
<evidence type="ECO:0000313" key="1">
    <source>
        <dbReference type="EMBL" id="KAJ7986018.1"/>
    </source>
</evidence>
<comment type="caution">
    <text evidence="1">The sequence shown here is derived from an EMBL/GenBank/DDBJ whole genome shotgun (WGS) entry which is preliminary data.</text>
</comment>
<name>A0ACC2F3M5_DALPE</name>
<sequence length="99" mass="10318">MPVHALPGGRSLSPASLSRSLSRLRGIRTRTRIMLSLGVSQMVLGSLILAVSFAALALTTSPRWPTAPNGKSCSGSVMVSLVLLRCTDPGSAEACRVRG</sequence>
<gene>
    <name evidence="1" type="ORF">DPEC_G00346470</name>
</gene>
<accession>A0ACC2F3M5</accession>
<reference evidence="1" key="1">
    <citation type="submission" date="2021-05" db="EMBL/GenBank/DDBJ databases">
        <authorList>
            <person name="Pan Q."/>
            <person name="Jouanno E."/>
            <person name="Zahm M."/>
            <person name="Klopp C."/>
            <person name="Cabau C."/>
            <person name="Louis A."/>
            <person name="Berthelot C."/>
            <person name="Parey E."/>
            <person name="Roest Crollius H."/>
            <person name="Montfort J."/>
            <person name="Robinson-Rechavi M."/>
            <person name="Bouchez O."/>
            <person name="Lampietro C."/>
            <person name="Lopez Roques C."/>
            <person name="Donnadieu C."/>
            <person name="Postlethwait J."/>
            <person name="Bobe J."/>
            <person name="Dillon D."/>
            <person name="Chandos A."/>
            <person name="von Hippel F."/>
            <person name="Guiguen Y."/>
        </authorList>
    </citation>
    <scope>NUCLEOTIDE SEQUENCE</scope>
    <source>
        <strain evidence="1">YG-Jan2019</strain>
    </source>
</reference>
<organism evidence="1 2">
    <name type="scientific">Dallia pectoralis</name>
    <name type="common">Alaska blackfish</name>
    <dbReference type="NCBI Taxonomy" id="75939"/>
    <lineage>
        <taxon>Eukaryota</taxon>
        <taxon>Metazoa</taxon>
        <taxon>Chordata</taxon>
        <taxon>Craniata</taxon>
        <taxon>Vertebrata</taxon>
        <taxon>Euteleostomi</taxon>
        <taxon>Actinopterygii</taxon>
        <taxon>Neopterygii</taxon>
        <taxon>Teleostei</taxon>
        <taxon>Protacanthopterygii</taxon>
        <taxon>Esociformes</taxon>
        <taxon>Umbridae</taxon>
        <taxon>Dallia</taxon>
    </lineage>
</organism>
<keyword evidence="2" id="KW-1185">Reference proteome</keyword>
<proteinExistence type="predicted"/>
<dbReference type="Proteomes" id="UP001157502">
    <property type="component" value="Chromosome 35"/>
</dbReference>
<dbReference type="EMBL" id="CM055762">
    <property type="protein sequence ID" value="KAJ7986018.1"/>
    <property type="molecule type" value="Genomic_DNA"/>
</dbReference>